<feature type="region of interest" description="Disordered" evidence="8">
    <location>
        <begin position="448"/>
        <end position="522"/>
    </location>
</feature>
<dbReference type="STRING" id="1507870.A0A1V8SDY9"/>
<keyword evidence="7" id="KW-0131">Cell cycle</keyword>
<keyword evidence="3 9" id="KW-1133">Transmembrane helix</keyword>
<dbReference type="AlphaFoldDB" id="A0A1V8SDY9"/>
<dbReference type="FunFam" id="1.10.10.60:FF:000137">
    <property type="entry name" value="MYB DNA binding protein"/>
    <property type="match status" value="1"/>
</dbReference>
<keyword evidence="2 9" id="KW-0812">Transmembrane</keyword>
<dbReference type="GO" id="GO:0003691">
    <property type="term" value="F:double-stranded telomeric DNA binding"/>
    <property type="evidence" value="ECO:0007669"/>
    <property type="project" value="TreeGrafter"/>
</dbReference>
<organism evidence="11 12">
    <name type="scientific">Cryoendolithus antarcticus</name>
    <dbReference type="NCBI Taxonomy" id="1507870"/>
    <lineage>
        <taxon>Eukaryota</taxon>
        <taxon>Fungi</taxon>
        <taxon>Dikarya</taxon>
        <taxon>Ascomycota</taxon>
        <taxon>Pezizomycotina</taxon>
        <taxon>Dothideomycetes</taxon>
        <taxon>Dothideomycetidae</taxon>
        <taxon>Cladosporiales</taxon>
        <taxon>Cladosporiaceae</taxon>
        <taxon>Cryoendolithus</taxon>
    </lineage>
</organism>
<name>A0A1V8SDY9_9PEZI</name>
<dbReference type="EMBL" id="NAJO01000055">
    <property type="protein sequence ID" value="OQN97355.1"/>
    <property type="molecule type" value="Genomic_DNA"/>
</dbReference>
<dbReference type="GO" id="GO:0016020">
    <property type="term" value="C:membrane"/>
    <property type="evidence" value="ECO:0007669"/>
    <property type="project" value="UniProtKB-SubCell"/>
</dbReference>
<keyword evidence="5 9" id="KW-0472">Membrane</keyword>
<dbReference type="Pfam" id="PF08507">
    <property type="entry name" value="COPI_assoc"/>
    <property type="match status" value="1"/>
</dbReference>
<evidence type="ECO:0000256" key="3">
    <source>
        <dbReference type="ARBA" id="ARBA00022989"/>
    </source>
</evidence>
<evidence type="ECO:0000259" key="10">
    <source>
        <dbReference type="SMART" id="SM00717"/>
    </source>
</evidence>
<dbReference type="InterPro" id="IPR001005">
    <property type="entry name" value="SANT/Myb"/>
</dbReference>
<dbReference type="SMART" id="SM00717">
    <property type="entry name" value="SANT"/>
    <property type="match status" value="1"/>
</dbReference>
<dbReference type="Gene3D" id="1.10.10.60">
    <property type="entry name" value="Homeodomain-like"/>
    <property type="match status" value="1"/>
</dbReference>
<gene>
    <name evidence="11" type="ORF">B0A48_16419</name>
</gene>
<keyword evidence="12" id="KW-1185">Reference proteome</keyword>
<dbReference type="SUPFAM" id="SSF46689">
    <property type="entry name" value="Homeodomain-like"/>
    <property type="match status" value="1"/>
</dbReference>
<comment type="subcellular location">
    <subcellularLocation>
        <location evidence="1">Membrane</location>
        <topology evidence="1">Multi-pass membrane protein</topology>
    </subcellularLocation>
</comment>
<reference evidence="12" key="1">
    <citation type="submission" date="2017-03" db="EMBL/GenBank/DDBJ databases">
        <title>Genomes of endolithic fungi from Antarctica.</title>
        <authorList>
            <person name="Coleine C."/>
            <person name="Masonjones S."/>
            <person name="Stajich J.E."/>
        </authorList>
    </citation>
    <scope>NUCLEOTIDE SEQUENCE [LARGE SCALE GENOMIC DNA]</scope>
    <source>
        <strain evidence="12">CCFEE 5527</strain>
    </source>
</reference>
<dbReference type="OrthoDB" id="3366990at2759"/>
<comment type="caution">
    <text evidence="11">The sequence shown here is derived from an EMBL/GenBank/DDBJ whole genome shotgun (WGS) entry which is preliminary data.</text>
</comment>
<evidence type="ECO:0000256" key="6">
    <source>
        <dbReference type="ARBA" id="ARBA00023242"/>
    </source>
</evidence>
<accession>A0A1V8SDY9</accession>
<keyword evidence="6" id="KW-0539">Nucleus</keyword>
<dbReference type="InterPro" id="IPR013867">
    <property type="entry name" value="Telomere_rpt-bd_fac_dimer_dom"/>
</dbReference>
<evidence type="ECO:0000256" key="1">
    <source>
        <dbReference type="ARBA" id="ARBA00004141"/>
    </source>
</evidence>
<dbReference type="InterPro" id="IPR013714">
    <property type="entry name" value="Golgi_TVP15"/>
</dbReference>
<dbReference type="Proteomes" id="UP000192596">
    <property type="component" value="Unassembled WGS sequence"/>
</dbReference>
<evidence type="ECO:0000256" key="9">
    <source>
        <dbReference type="SAM" id="Phobius"/>
    </source>
</evidence>
<feature type="compositionally biased region" description="Polar residues" evidence="8">
    <location>
        <begin position="476"/>
        <end position="488"/>
    </location>
</feature>
<dbReference type="InterPro" id="IPR009057">
    <property type="entry name" value="Homeodomain-like_sf"/>
</dbReference>
<feature type="compositionally biased region" description="Polar residues" evidence="8">
    <location>
        <begin position="498"/>
        <end position="521"/>
    </location>
</feature>
<feature type="transmembrane region" description="Helical" evidence="9">
    <location>
        <begin position="695"/>
        <end position="713"/>
    </location>
</feature>
<dbReference type="CDD" id="cd11660">
    <property type="entry name" value="SANT_TRF"/>
    <property type="match status" value="1"/>
</dbReference>
<evidence type="ECO:0000256" key="8">
    <source>
        <dbReference type="SAM" id="MobiDB-lite"/>
    </source>
</evidence>
<evidence type="ECO:0000256" key="7">
    <source>
        <dbReference type="ARBA" id="ARBA00023306"/>
    </source>
</evidence>
<evidence type="ECO:0000256" key="5">
    <source>
        <dbReference type="ARBA" id="ARBA00023136"/>
    </source>
</evidence>
<protein>
    <recommendedName>
        <fullName evidence="10">Myb-like domain-containing protein</fullName>
    </recommendedName>
</protein>
<dbReference type="PANTHER" id="PTHR47807">
    <property type="entry name" value="PROTEIN TBF1"/>
    <property type="match status" value="1"/>
</dbReference>
<evidence type="ECO:0000256" key="2">
    <source>
        <dbReference type="ARBA" id="ARBA00022692"/>
    </source>
</evidence>
<feature type="transmembrane region" description="Helical" evidence="9">
    <location>
        <begin position="725"/>
        <end position="745"/>
    </location>
</feature>
<dbReference type="InParanoid" id="A0A1V8SDY9"/>
<dbReference type="PANTHER" id="PTHR47807:SF1">
    <property type="entry name" value="PROTEIN TBF1"/>
    <property type="match status" value="1"/>
</dbReference>
<feature type="transmembrane region" description="Helical" evidence="9">
    <location>
        <begin position="751"/>
        <end position="770"/>
    </location>
</feature>
<evidence type="ECO:0000313" key="11">
    <source>
        <dbReference type="EMBL" id="OQN97355.1"/>
    </source>
</evidence>
<feature type="domain" description="Myb-like" evidence="10">
    <location>
        <begin position="518"/>
        <end position="577"/>
    </location>
</feature>
<dbReference type="InterPro" id="IPR052833">
    <property type="entry name" value="Telomeric_DNA-bd_trans-reg"/>
</dbReference>
<dbReference type="Pfam" id="PF08558">
    <property type="entry name" value="TRF"/>
    <property type="match status" value="1"/>
</dbReference>
<evidence type="ECO:0000313" key="12">
    <source>
        <dbReference type="Proteomes" id="UP000192596"/>
    </source>
</evidence>
<sequence length="791" mass="87824">MPTGTLQLTEVRSHFGLSAAQSRDLGELHERMNKRRRLDDGANTGYEHITGTGPWLQSPYGAQQSVVAAGGDVNPYGELAGYRQMQSMEWEQSYQPTPQYYTHSYQVEDAHRDGGVAGQNAKAGFHSLWPTDAQVPESVSNGISDMHFSMNHTSPAVRQQNIVFGNGTRVYGPVPFALTDHIETQQQHPQPQLQQQQQHATDYYEDVSMHLKLQSLPILDNLATQIIQNIATMSSSHLQQLAQSCGSEECQPYIALKNLFDQTRKVYLRDTPFIDAFAIHLFLPHQQNIFRKANIATLMSTILGAHDVSLRHLDTYFLSIFVPLGQRLLKWQGAMYLELKTQAYISSLMSGQVGVKILLEDLFGEDLESNLRSRHSDAPSLSPAEQDFIDRCRSRKSYLMAETLAPNALQELRRKYQWTEFTRELAAACSRNADSLLNASPRAQMTAAGLRTSEVTSTGAMEKADMFNTARRRSKLASTPRASNTASPPTRKALASLLETSQTSSSKGTPVSTSGNATRQPWTKAEEEALVAGLEQVDGPHWSQILALYGRGGSRSEALKDRNQVQLKDKARNLKLWYLKTGREVPQSLKGVTGELRKRGSARARAAFATGDGDEEAEVLRPAKDGTRITNFHITSPDIYNSNPFRLRDQRPAIMDFSDILSALPFAPDAPRRYQRSIVLTDIGRAFFELGVKTIIIGIFAIVFGLTTALLEFQIPPVASKYASFMFSFVGRGVFYFFLGMVIVGENWYQFVPGGIVALVGVGYIALEFIPSIEPPANMRDADAGWGAEQV</sequence>
<keyword evidence="4" id="KW-0238">DNA-binding</keyword>
<dbReference type="GO" id="GO:0010833">
    <property type="term" value="P:telomere maintenance via telomere lengthening"/>
    <property type="evidence" value="ECO:0007669"/>
    <property type="project" value="TreeGrafter"/>
</dbReference>
<proteinExistence type="predicted"/>
<dbReference type="GO" id="GO:0042803">
    <property type="term" value="F:protein homodimerization activity"/>
    <property type="evidence" value="ECO:0007669"/>
    <property type="project" value="InterPro"/>
</dbReference>
<evidence type="ECO:0000256" key="4">
    <source>
        <dbReference type="ARBA" id="ARBA00023125"/>
    </source>
</evidence>